<dbReference type="AlphaFoldDB" id="A0AAU8CYK0"/>
<protein>
    <submittedName>
        <fullName evidence="1">Uncharacterized protein</fullName>
    </submittedName>
</protein>
<geneLocation type="plasmid" evidence="1">
    <name>pMk2240B</name>
</geneLocation>
<dbReference type="EMBL" id="CP159255">
    <property type="protein sequence ID" value="XCG51948.1"/>
    <property type="molecule type" value="Genomic_DNA"/>
</dbReference>
<dbReference type="RefSeq" id="WP_353646210.1">
    <property type="nucleotide sequence ID" value="NZ_CP159255.1"/>
</dbReference>
<reference evidence="1" key="1">
    <citation type="submission" date="2024-06" db="EMBL/GenBank/DDBJ databases">
        <title>Mesorhizobium karijinii sp. nov., a symbiont of the iconic Swainsona formosa from arid Australia.</title>
        <authorList>
            <person name="Hill Y.J."/>
            <person name="Watkin E.L.J."/>
            <person name="O'Hara G.W."/>
            <person name="Terpolilli J."/>
            <person name="Tye M.L."/>
            <person name="Kohlmeier M.G."/>
        </authorList>
    </citation>
    <scope>NUCLEOTIDE SEQUENCE</scope>
    <source>
        <strain evidence="1">WSM2240</strain>
        <plasmid evidence="1">pMk2240B</plasmid>
    </source>
</reference>
<name>A0AAU8CYK0_9HYPH</name>
<accession>A0AAU8CYK0</accession>
<keyword evidence="1" id="KW-0614">Plasmid</keyword>
<proteinExistence type="predicted"/>
<gene>
    <name evidence="1" type="ORF">ABVK50_29235</name>
</gene>
<sequence>MALVSYVLSDCPGCGAKNSFGNDVYATRVSLGCGRCTYKESRPLPPITKKILYLDQYFFSHAIRGNDPQFTAAASLIRELVGLQLLAVPYSDVHEDETHQWAGHEQLLEFIKSTSGGHEFSQTYRVELNQLNNAFEAFLKGQAAAYVPKREDALHDKVDVWGGYFRIDVGGYHGDVDLIRNLKEQAIDGLVSLFPGWRESANTFEQDVALEHNAAAKGYVDAYVTYVKRIAEGDYMALMDSPIMSQVIQTLMHHFAREVPPPERMTSILAFLSSDHFRSTPYHDIQARMYATLKAMVKGGSYMNPEKSIARLSGFYFDVKHISTYAPHCDGDARQSAHRGPETQGIGRLI</sequence>
<organism evidence="1">
    <name type="scientific">Mesorhizobium sp. WSM2240</name>
    <dbReference type="NCBI Taxonomy" id="3228851"/>
    <lineage>
        <taxon>Bacteria</taxon>
        <taxon>Pseudomonadati</taxon>
        <taxon>Pseudomonadota</taxon>
        <taxon>Alphaproteobacteria</taxon>
        <taxon>Hyphomicrobiales</taxon>
        <taxon>Phyllobacteriaceae</taxon>
        <taxon>Mesorhizobium</taxon>
    </lineage>
</organism>
<evidence type="ECO:0000313" key="1">
    <source>
        <dbReference type="EMBL" id="XCG51948.1"/>
    </source>
</evidence>